<accession>A0A1I5BNY2</accession>
<dbReference type="PANTHER" id="PTHR45947">
    <property type="entry name" value="SULFOQUINOVOSYL TRANSFERASE SQD2"/>
    <property type="match status" value="1"/>
</dbReference>
<dbReference type="SUPFAM" id="SSF53756">
    <property type="entry name" value="UDP-Glycosyltransferase/glycogen phosphorylase"/>
    <property type="match status" value="1"/>
</dbReference>
<dbReference type="PANTHER" id="PTHR45947:SF3">
    <property type="entry name" value="SULFOQUINOVOSYL TRANSFERASE SQD2"/>
    <property type="match status" value="1"/>
</dbReference>
<sequence length="413" mass="45812">MSTIRVRTFYPADPAGVVPGGIDTFIRGIIKWSPDDIEFSLIGITTDPVLRPVARWTRCRVGRREFDFFPVVQVVASGNHPRIPLSLRYTLATALAYRNLGREFDIFEFHRVEPGVLFRADPRPKNAFFHQNTTVIRTKEADILWKYLPAAYEAIEHRIMAGLASAWCVREDGVSALQARYPSQAETIRFIPTWVDTDVFFPLDAEARAGQRKKFAAKFNIDPAMSWIVSVGRLDMQKNPALLLAAFARLVTAGRSVALLLIGDGVLRAELESRVTLEGMSARVSFLGLRRQDEIAAILAASDVFALASAYEGMSMAILEALGCGLPVAATDVGEVRKTVFPGVNGALAEDHSVEGFAACLEDVLDHRGNYRGEPAVRSVRAFHPAEILKPVYDNYRELAVRRSARKLRETHG</sequence>
<gene>
    <name evidence="2" type="ORF">SAMN05216386_1746</name>
</gene>
<protein>
    <submittedName>
        <fullName evidence="2">Glycosyltransferase involved in cell wall bisynthesis</fullName>
    </submittedName>
</protein>
<proteinExistence type="predicted"/>
<organism evidence="2 3">
    <name type="scientific">Nitrosospira briensis</name>
    <dbReference type="NCBI Taxonomy" id="35799"/>
    <lineage>
        <taxon>Bacteria</taxon>
        <taxon>Pseudomonadati</taxon>
        <taxon>Pseudomonadota</taxon>
        <taxon>Betaproteobacteria</taxon>
        <taxon>Nitrosomonadales</taxon>
        <taxon>Nitrosomonadaceae</taxon>
        <taxon>Nitrosospira</taxon>
    </lineage>
</organism>
<dbReference type="Gene3D" id="3.40.50.2000">
    <property type="entry name" value="Glycogen Phosphorylase B"/>
    <property type="match status" value="2"/>
</dbReference>
<dbReference type="EMBL" id="FOVJ01000003">
    <property type="protein sequence ID" value="SFN76181.1"/>
    <property type="molecule type" value="Genomic_DNA"/>
</dbReference>
<dbReference type="CDD" id="cd03801">
    <property type="entry name" value="GT4_PimA-like"/>
    <property type="match status" value="1"/>
</dbReference>
<reference evidence="3" key="1">
    <citation type="submission" date="2016-10" db="EMBL/GenBank/DDBJ databases">
        <authorList>
            <person name="Varghese N."/>
        </authorList>
    </citation>
    <scope>NUCLEOTIDE SEQUENCE [LARGE SCALE GENOMIC DNA]</scope>
    <source>
        <strain evidence="3">Nsp8</strain>
    </source>
</reference>
<dbReference type="Pfam" id="PF00534">
    <property type="entry name" value="Glycos_transf_1"/>
    <property type="match status" value="1"/>
</dbReference>
<evidence type="ECO:0000313" key="2">
    <source>
        <dbReference type="EMBL" id="SFN76181.1"/>
    </source>
</evidence>
<evidence type="ECO:0000313" key="3">
    <source>
        <dbReference type="Proteomes" id="UP000183107"/>
    </source>
</evidence>
<keyword evidence="3" id="KW-1185">Reference proteome</keyword>
<dbReference type="GO" id="GO:0016757">
    <property type="term" value="F:glycosyltransferase activity"/>
    <property type="evidence" value="ECO:0007669"/>
    <property type="project" value="TreeGrafter"/>
</dbReference>
<dbReference type="AlphaFoldDB" id="A0A1I5BNY2"/>
<keyword evidence="2" id="KW-0808">Transferase</keyword>
<dbReference type="RefSeq" id="WP_074796708.1">
    <property type="nucleotide sequence ID" value="NZ_FOVJ01000003.1"/>
</dbReference>
<feature type="domain" description="Glycosyl transferase family 1" evidence="1">
    <location>
        <begin position="213"/>
        <end position="368"/>
    </location>
</feature>
<name>A0A1I5BNY2_9PROT</name>
<dbReference type="InterPro" id="IPR050194">
    <property type="entry name" value="Glycosyltransferase_grp1"/>
</dbReference>
<dbReference type="OrthoDB" id="9813211at2"/>
<dbReference type="Proteomes" id="UP000183107">
    <property type="component" value="Unassembled WGS sequence"/>
</dbReference>
<evidence type="ECO:0000259" key="1">
    <source>
        <dbReference type="Pfam" id="PF00534"/>
    </source>
</evidence>
<dbReference type="InterPro" id="IPR001296">
    <property type="entry name" value="Glyco_trans_1"/>
</dbReference>